<geneLocation type="mitochondrion" evidence="2"/>
<keyword evidence="1" id="KW-1133">Transmembrane helix</keyword>
<dbReference type="EMBL" id="LKAM01000001">
    <property type="protein sequence ID" value="KUM51082.1"/>
    <property type="molecule type" value="Genomic_DNA"/>
</dbReference>
<evidence type="ECO:0000313" key="2">
    <source>
        <dbReference type="EMBL" id="KUM51082.1"/>
    </source>
</evidence>
<keyword evidence="2" id="KW-0496">Mitochondrion</keyword>
<comment type="caution">
    <text evidence="2">The sequence shown here is derived from an EMBL/GenBank/DDBJ whole genome shotgun (WGS) entry which is preliminary data.</text>
</comment>
<protein>
    <submittedName>
        <fullName evidence="2">Uncharacterized protein</fullName>
    </submittedName>
</protein>
<gene>
    <name evidence="2" type="ORF">ABT39_MTgene928</name>
</gene>
<feature type="transmembrane region" description="Helical" evidence="1">
    <location>
        <begin position="15"/>
        <end position="32"/>
    </location>
</feature>
<organism evidence="2">
    <name type="scientific">Picea glauca</name>
    <name type="common">White spruce</name>
    <name type="synonym">Pinus glauca</name>
    <dbReference type="NCBI Taxonomy" id="3330"/>
    <lineage>
        <taxon>Eukaryota</taxon>
        <taxon>Viridiplantae</taxon>
        <taxon>Streptophyta</taxon>
        <taxon>Embryophyta</taxon>
        <taxon>Tracheophyta</taxon>
        <taxon>Spermatophyta</taxon>
        <taxon>Pinopsida</taxon>
        <taxon>Pinidae</taxon>
        <taxon>Conifers I</taxon>
        <taxon>Pinales</taxon>
        <taxon>Pinaceae</taxon>
        <taxon>Picea</taxon>
    </lineage>
</organism>
<sequence>MISINVLTHFHDHGLLLRSAMFIQVSGCLMMITPRSYSRLLGTTGGLRTLRLLLLLLWKELAFTFLFILNWFGLERSSVDLTI</sequence>
<dbReference type="AlphaFoldDB" id="A0A124GP75"/>
<keyword evidence="1" id="KW-0812">Transmembrane</keyword>
<keyword evidence="1" id="KW-0472">Membrane</keyword>
<proteinExistence type="predicted"/>
<reference evidence="2" key="1">
    <citation type="journal article" date="2015" name="Genome Biol. Evol.">
        <title>Organellar Genomes of White Spruce (Picea glauca): Assembly and Annotation.</title>
        <authorList>
            <person name="Jackman S.D."/>
            <person name="Warren R.L."/>
            <person name="Gibb E.A."/>
            <person name="Vandervalk B.P."/>
            <person name="Mohamadi H."/>
            <person name="Chu J."/>
            <person name="Raymond A."/>
            <person name="Pleasance S."/>
            <person name="Coope R."/>
            <person name="Wildung M.R."/>
            <person name="Ritland C.E."/>
            <person name="Bousquet J."/>
            <person name="Jones S.J."/>
            <person name="Bohlmann J."/>
            <person name="Birol I."/>
        </authorList>
    </citation>
    <scope>NUCLEOTIDE SEQUENCE [LARGE SCALE GENOMIC DNA]</scope>
    <source>
        <tissue evidence="2">Flushing bud</tissue>
    </source>
</reference>
<accession>A0A124GP75</accession>
<evidence type="ECO:0000256" key="1">
    <source>
        <dbReference type="SAM" id="Phobius"/>
    </source>
</evidence>
<feature type="transmembrane region" description="Helical" evidence="1">
    <location>
        <begin position="52"/>
        <end position="72"/>
    </location>
</feature>
<name>A0A124GP75_PICGL</name>